<dbReference type="PANTHER" id="PTHR24413">
    <property type="entry name" value="SPECKLE-TYPE POZ PROTEIN"/>
    <property type="match status" value="1"/>
</dbReference>
<dbReference type="Gene3D" id="3.30.710.10">
    <property type="entry name" value="Potassium Channel Kv1.1, Chain A"/>
    <property type="match status" value="1"/>
</dbReference>
<keyword evidence="3" id="KW-1185">Reference proteome</keyword>
<name>A0ABY6KND1_9ARAC</name>
<dbReference type="InterPro" id="IPR000210">
    <property type="entry name" value="BTB/POZ_dom"/>
</dbReference>
<dbReference type="SUPFAM" id="SSF54695">
    <property type="entry name" value="POZ domain"/>
    <property type="match status" value="1"/>
</dbReference>
<dbReference type="Gene3D" id="3.30.420.10">
    <property type="entry name" value="Ribonuclease H-like superfamily/Ribonuclease H"/>
    <property type="match status" value="1"/>
</dbReference>
<reference evidence="2 3" key="1">
    <citation type="submission" date="2022-01" db="EMBL/GenBank/DDBJ databases">
        <title>A chromosomal length assembly of Cordylochernes scorpioides.</title>
        <authorList>
            <person name="Zeh D."/>
            <person name="Zeh J."/>
        </authorList>
    </citation>
    <scope>NUCLEOTIDE SEQUENCE [LARGE SCALE GENOMIC DNA]</scope>
    <source>
        <strain evidence="2">IN4F17</strain>
        <tissue evidence="2">Whole Body</tissue>
    </source>
</reference>
<proteinExistence type="predicted"/>
<accession>A0ABY6KND1</accession>
<evidence type="ECO:0000313" key="2">
    <source>
        <dbReference type="EMBL" id="UYV69721.1"/>
    </source>
</evidence>
<evidence type="ECO:0000313" key="3">
    <source>
        <dbReference type="Proteomes" id="UP001235939"/>
    </source>
</evidence>
<dbReference type="InterPro" id="IPR036397">
    <property type="entry name" value="RNaseH_sf"/>
</dbReference>
<dbReference type="InterPro" id="IPR011333">
    <property type="entry name" value="SKP1/BTB/POZ_sf"/>
</dbReference>
<gene>
    <name evidence="2" type="ORF">LAZ67_7000454</name>
</gene>
<dbReference type="Proteomes" id="UP001235939">
    <property type="component" value="Chromosome 07"/>
</dbReference>
<dbReference type="Gene3D" id="1.25.40.420">
    <property type="match status" value="1"/>
</dbReference>
<protein>
    <submittedName>
        <fullName evidence="2">SPOPL</fullName>
    </submittedName>
</protein>
<dbReference type="EMBL" id="CP092869">
    <property type="protein sequence ID" value="UYV69721.1"/>
    <property type="molecule type" value="Genomic_DNA"/>
</dbReference>
<organism evidence="2 3">
    <name type="scientific">Cordylochernes scorpioides</name>
    <dbReference type="NCBI Taxonomy" id="51811"/>
    <lineage>
        <taxon>Eukaryota</taxon>
        <taxon>Metazoa</taxon>
        <taxon>Ecdysozoa</taxon>
        <taxon>Arthropoda</taxon>
        <taxon>Chelicerata</taxon>
        <taxon>Arachnida</taxon>
        <taxon>Pseudoscorpiones</taxon>
        <taxon>Cheliferoidea</taxon>
        <taxon>Chernetidae</taxon>
        <taxon>Cordylochernes</taxon>
    </lineage>
</organism>
<evidence type="ECO:0000259" key="1">
    <source>
        <dbReference type="Pfam" id="PF00651"/>
    </source>
</evidence>
<sequence>MLTHDMNEKKEKLIKIVDAEPMVFEELLRYIYTGKAPNLEGMAAKLMEAADKYGLERLKTLCEVYLGSNLTVDNAAEVLVLADMQNAQRLKSFAIYYINTHSLDVVDSQGWKDIRDDPQPMGGLVVLLAGDFRQTLPVVTRDVSAANGAIKKGCRRQNEIVFTDESRFCLQNHDGRIRVWTPWREDTKQLYIHRHTGPTPGIMVWGGIGYNFRTPLVRIACTLNSQRYFSEMLEPVVHSYLQGLPTAMFQQDIARPHVARIVQRFFVNCQVEFPPWMARSPELSPIENMCSMLFND</sequence>
<feature type="domain" description="BTB" evidence="1">
    <location>
        <begin position="1"/>
        <end position="68"/>
    </location>
</feature>
<dbReference type="Pfam" id="PF00651">
    <property type="entry name" value="BTB"/>
    <property type="match status" value="1"/>
</dbReference>